<feature type="region of interest" description="Disordered" evidence="7">
    <location>
        <begin position="1"/>
        <end position="29"/>
    </location>
</feature>
<dbReference type="EMBL" id="DSUT01000144">
    <property type="protein sequence ID" value="HGK28652.1"/>
    <property type="molecule type" value="Genomic_DNA"/>
</dbReference>
<feature type="domain" description="Major facilitator superfamily (MFS) profile" evidence="9">
    <location>
        <begin position="115"/>
        <end position="502"/>
    </location>
</feature>
<feature type="transmembrane region" description="Helical" evidence="8">
    <location>
        <begin position="390"/>
        <end position="408"/>
    </location>
</feature>
<feature type="transmembrane region" description="Helical" evidence="8">
    <location>
        <begin position="474"/>
        <end position="497"/>
    </location>
</feature>
<comment type="subcellular location">
    <subcellularLocation>
        <location evidence="1">Cell membrane</location>
        <topology evidence="1">Multi-pass membrane protein</topology>
    </subcellularLocation>
</comment>
<keyword evidence="5 8" id="KW-1133">Transmembrane helix</keyword>
<feature type="transmembrane region" description="Helical" evidence="8">
    <location>
        <begin position="118"/>
        <end position="142"/>
    </location>
</feature>
<dbReference type="PANTHER" id="PTHR23513:SF11">
    <property type="entry name" value="STAPHYLOFERRIN A TRANSPORTER"/>
    <property type="match status" value="1"/>
</dbReference>
<dbReference type="SUPFAM" id="SSF103473">
    <property type="entry name" value="MFS general substrate transporter"/>
    <property type="match status" value="1"/>
</dbReference>
<accession>A0A7C4CBL5</accession>
<feature type="transmembrane region" description="Helical" evidence="8">
    <location>
        <begin position="276"/>
        <end position="293"/>
    </location>
</feature>
<evidence type="ECO:0000256" key="4">
    <source>
        <dbReference type="ARBA" id="ARBA00022692"/>
    </source>
</evidence>
<evidence type="ECO:0000256" key="3">
    <source>
        <dbReference type="ARBA" id="ARBA00022475"/>
    </source>
</evidence>
<dbReference type="CDD" id="cd06173">
    <property type="entry name" value="MFS_MefA_like"/>
    <property type="match status" value="1"/>
</dbReference>
<dbReference type="GO" id="GO:0022857">
    <property type="term" value="F:transmembrane transporter activity"/>
    <property type="evidence" value="ECO:0007669"/>
    <property type="project" value="InterPro"/>
</dbReference>
<protein>
    <submittedName>
        <fullName evidence="10">MFS transporter</fullName>
    </submittedName>
</protein>
<dbReference type="PROSITE" id="PS50850">
    <property type="entry name" value="MFS"/>
    <property type="match status" value="1"/>
</dbReference>
<dbReference type="GO" id="GO:0005886">
    <property type="term" value="C:plasma membrane"/>
    <property type="evidence" value="ECO:0007669"/>
    <property type="project" value="UniProtKB-SubCell"/>
</dbReference>
<dbReference type="AlphaFoldDB" id="A0A7C4CBL5"/>
<feature type="transmembrane region" description="Helical" evidence="8">
    <location>
        <begin position="360"/>
        <end position="378"/>
    </location>
</feature>
<dbReference type="Gene3D" id="1.20.1250.20">
    <property type="entry name" value="MFS general substrate transporter like domains"/>
    <property type="match status" value="1"/>
</dbReference>
<dbReference type="InterPro" id="IPR036259">
    <property type="entry name" value="MFS_trans_sf"/>
</dbReference>
<proteinExistence type="predicted"/>
<evidence type="ECO:0000259" key="9">
    <source>
        <dbReference type="PROSITE" id="PS50850"/>
    </source>
</evidence>
<dbReference type="InterPro" id="IPR020846">
    <property type="entry name" value="MFS_dom"/>
</dbReference>
<reference evidence="10" key="1">
    <citation type="journal article" date="2020" name="mSystems">
        <title>Genome- and Community-Level Interaction Insights into Carbon Utilization and Element Cycling Functions of Hydrothermarchaeota in Hydrothermal Sediment.</title>
        <authorList>
            <person name="Zhou Z."/>
            <person name="Liu Y."/>
            <person name="Xu W."/>
            <person name="Pan J."/>
            <person name="Luo Z.H."/>
            <person name="Li M."/>
        </authorList>
    </citation>
    <scope>NUCLEOTIDE SEQUENCE [LARGE SCALE GENOMIC DNA]</scope>
    <source>
        <strain evidence="10">SpSt-488</strain>
    </source>
</reference>
<name>A0A7C4CBL5_UNCW3</name>
<evidence type="ECO:0000256" key="1">
    <source>
        <dbReference type="ARBA" id="ARBA00004651"/>
    </source>
</evidence>
<feature type="transmembrane region" description="Helical" evidence="8">
    <location>
        <begin position="210"/>
        <end position="232"/>
    </location>
</feature>
<dbReference type="PANTHER" id="PTHR23513">
    <property type="entry name" value="INTEGRAL MEMBRANE EFFLUX PROTEIN-RELATED"/>
    <property type="match status" value="1"/>
</dbReference>
<feature type="transmembrane region" description="Helical" evidence="8">
    <location>
        <begin position="148"/>
        <end position="171"/>
    </location>
</feature>
<feature type="compositionally biased region" description="Basic residues" evidence="7">
    <location>
        <begin position="1"/>
        <end position="14"/>
    </location>
</feature>
<feature type="transmembrane region" description="Helical" evidence="8">
    <location>
        <begin position="327"/>
        <end position="348"/>
    </location>
</feature>
<keyword evidence="4 8" id="KW-0812">Transmembrane</keyword>
<keyword evidence="3" id="KW-1003">Cell membrane</keyword>
<keyword evidence="2" id="KW-0813">Transport</keyword>
<comment type="caution">
    <text evidence="10">The sequence shown here is derived from an EMBL/GenBank/DDBJ whole genome shotgun (WGS) entry which is preliminary data.</text>
</comment>
<sequence>MGTAFLRHRQRRQRTQPPPLAAADERRHSLPTRALLRRRRGLALGTRPQPVPRQRLDPLLDARLQAERTDLRVLMPETPEADSSRPEVQVPAAHPERAFLFDVLPRTFAALRIRDFRLYWFGQLISFIGTWMQNIAANWLILDLTGSAFFVGLNSTLTWMPSWILTLPAGLLADRVNKRNIMIVTQSALAFLALLLAVLTWTGAITVTHMLIIGCISGFVVAVNSPVAMAIIPELVRGRNILNAVALNSIMFNSARIIGPSVAGVVLGTLGPGACFGLNSLSFLAIIIPLALIRLSPPPRRSDGESAWRRMTSGLGFIRNNADVRTLILLVAVFSSLGITYLPLLPVYARDVFDAGPRGYGLMMAMVGIGAVAGGLTIATISRTRHRGRILLVGSSIFGGLLVCLSFTRSLGLGLVLLTLIGFCQANITSLSNTLIQTLSPDHIRGRVMSVFVLAFNGMFPLGSLLAGSLAQRWGAPAATLVGGAGVLAGIVVAALLRPQLRTL</sequence>
<feature type="transmembrane region" description="Helical" evidence="8">
    <location>
        <begin position="448"/>
        <end position="468"/>
    </location>
</feature>
<dbReference type="InterPro" id="IPR010290">
    <property type="entry name" value="TM_effector"/>
</dbReference>
<organism evidence="10">
    <name type="scientific">candidate division WOR-3 bacterium</name>
    <dbReference type="NCBI Taxonomy" id="2052148"/>
    <lineage>
        <taxon>Bacteria</taxon>
        <taxon>Bacteria division WOR-3</taxon>
    </lineage>
</organism>
<evidence type="ECO:0000256" key="7">
    <source>
        <dbReference type="SAM" id="MobiDB-lite"/>
    </source>
</evidence>
<evidence type="ECO:0000256" key="5">
    <source>
        <dbReference type="ARBA" id="ARBA00022989"/>
    </source>
</evidence>
<dbReference type="Pfam" id="PF05977">
    <property type="entry name" value="MFS_3"/>
    <property type="match status" value="1"/>
</dbReference>
<evidence type="ECO:0000313" key="10">
    <source>
        <dbReference type="EMBL" id="HGK28652.1"/>
    </source>
</evidence>
<gene>
    <name evidence="10" type="ORF">ENS41_06820</name>
</gene>
<feature type="transmembrane region" description="Helical" evidence="8">
    <location>
        <begin position="414"/>
        <end position="436"/>
    </location>
</feature>
<keyword evidence="6 8" id="KW-0472">Membrane</keyword>
<evidence type="ECO:0000256" key="8">
    <source>
        <dbReference type="SAM" id="Phobius"/>
    </source>
</evidence>
<feature type="transmembrane region" description="Helical" evidence="8">
    <location>
        <begin position="183"/>
        <end position="204"/>
    </location>
</feature>
<evidence type="ECO:0000256" key="2">
    <source>
        <dbReference type="ARBA" id="ARBA00022448"/>
    </source>
</evidence>
<feature type="transmembrane region" description="Helical" evidence="8">
    <location>
        <begin position="244"/>
        <end position="270"/>
    </location>
</feature>
<evidence type="ECO:0000256" key="6">
    <source>
        <dbReference type="ARBA" id="ARBA00023136"/>
    </source>
</evidence>